<evidence type="ECO:0000313" key="14">
    <source>
        <dbReference type="Proteomes" id="UP000255389"/>
    </source>
</evidence>
<dbReference type="PANTHER" id="PTHR43178">
    <property type="entry name" value="DIHYDROLIPOAMIDE ACETYLTRANSFERASE COMPONENT OF PYRUVATE DEHYDROGENASE COMPLEX"/>
    <property type="match status" value="1"/>
</dbReference>
<keyword evidence="4 6" id="KW-0450">Lipoyl</keyword>
<dbReference type="Pfam" id="PF00198">
    <property type="entry name" value="2-oxoacid_dh"/>
    <property type="match status" value="1"/>
</dbReference>
<dbReference type="PROSITE" id="PS51826">
    <property type="entry name" value="PSBD"/>
    <property type="match status" value="1"/>
</dbReference>
<evidence type="ECO:0000256" key="4">
    <source>
        <dbReference type="ARBA" id="ARBA00022823"/>
    </source>
</evidence>
<dbReference type="InterPro" id="IPR011053">
    <property type="entry name" value="Single_hybrid_motif"/>
</dbReference>
<reference evidence="11" key="3">
    <citation type="submission" date="2023-10" db="EMBL/GenBank/DDBJ databases">
        <title>Mycolicibacterium fortuitum clinical isolates causing pulmonary infections in humans.</title>
        <authorList>
            <person name="Mejia-Ponce P.M."/>
            <person name="Zenteno-Cuevas R."/>
            <person name="Licona-Cassani C."/>
        </authorList>
    </citation>
    <scope>NUCLEOTIDE SEQUENCE</scope>
    <source>
        <strain evidence="11">M8</strain>
    </source>
</reference>
<dbReference type="Proteomes" id="UP001186041">
    <property type="component" value="Unassembled WGS sequence"/>
</dbReference>
<evidence type="ECO:0000256" key="3">
    <source>
        <dbReference type="ARBA" id="ARBA00022679"/>
    </source>
</evidence>
<evidence type="ECO:0000256" key="7">
    <source>
        <dbReference type="SAM" id="MobiDB-lite"/>
    </source>
</evidence>
<dbReference type="GO" id="GO:0005737">
    <property type="term" value="C:cytoplasm"/>
    <property type="evidence" value="ECO:0007669"/>
    <property type="project" value="TreeGrafter"/>
</dbReference>
<dbReference type="KEGG" id="mft:XA26_41160"/>
<sequence>MKRDFLVPDLGEGLEDATITSWSVAVGDTVELNQTLCTLETNKAEVEIPSPFAGQVLELGGKAGDTLTVGSLLVRIDASELSAVPAGQPENGAAPRKSVLVGYGTDDTMDASRRTSTSSGPRARAKPPVRKLAADLHVDLDALAPGSGPEGIVTRDDVLGAAGSSEILDVGGVQAAMARRMSLSHREIPDAAARVEVDCSTLLQVRDRIRTAHQELPLTPFVLALRLVVLVLGRHQLLNSTWLETAEGPQIQRHPAIHLGFGVAAPRGLLVPVIRDAQTMTLRVLAAEVARLIEQARAGTLSPAELSGSTFTVSNFGALGVDDGMPVINYPEAAILGMGSIKPRPVVVDRAVVARPTMSLTCAFDHRVVDGAQAAAFLGDLRALLEAPELALTDL</sequence>
<dbReference type="PROSITE" id="PS50968">
    <property type="entry name" value="BIOTINYL_LIPOYL"/>
    <property type="match status" value="1"/>
</dbReference>
<evidence type="ECO:0000313" key="10">
    <source>
        <dbReference type="EMBL" id="ALI27925.1"/>
    </source>
</evidence>
<dbReference type="EC" id="2.3.1.-" evidence="6"/>
<feature type="domain" description="Lipoyl-binding" evidence="8">
    <location>
        <begin position="2"/>
        <end position="77"/>
    </location>
</feature>
<dbReference type="InterPro" id="IPR050743">
    <property type="entry name" value="2-oxoacid_DH_E2_comp"/>
</dbReference>
<dbReference type="InterPro" id="IPR036625">
    <property type="entry name" value="E3-bd_dom_sf"/>
</dbReference>
<feature type="region of interest" description="Disordered" evidence="7">
    <location>
        <begin position="103"/>
        <end position="128"/>
    </location>
</feature>
<dbReference type="SUPFAM" id="SSF52777">
    <property type="entry name" value="CoA-dependent acyltransferases"/>
    <property type="match status" value="1"/>
</dbReference>
<reference evidence="12 14" key="2">
    <citation type="submission" date="2018-06" db="EMBL/GenBank/DDBJ databases">
        <authorList>
            <consortium name="Pathogen Informatics"/>
            <person name="Doyle S."/>
        </authorList>
    </citation>
    <scope>NUCLEOTIDE SEQUENCE [LARGE SCALE GENOMIC DNA]</scope>
    <source>
        <strain evidence="12 14">NCTC1542</strain>
    </source>
</reference>
<dbReference type="SUPFAM" id="SSF47005">
    <property type="entry name" value="Peripheral subunit-binding domain of 2-oxo acid dehydrogenase complex"/>
    <property type="match status" value="1"/>
</dbReference>
<comment type="similarity">
    <text evidence="2 6">Belongs to the 2-oxoacid dehydrogenase family.</text>
</comment>
<keyword evidence="5 6" id="KW-0012">Acyltransferase</keyword>
<keyword evidence="13" id="KW-1185">Reference proteome</keyword>
<dbReference type="RefSeq" id="WP_054602795.1">
    <property type="nucleotide sequence ID" value="NZ_CP011269.1"/>
</dbReference>
<dbReference type="Pfam" id="PF00364">
    <property type="entry name" value="Biotin_lipoyl"/>
    <property type="match status" value="1"/>
</dbReference>
<dbReference type="InterPro" id="IPR001078">
    <property type="entry name" value="2-oxoacid_DH_actylTfrase"/>
</dbReference>
<feature type="domain" description="Peripheral subunit-binding (PSBD)" evidence="9">
    <location>
        <begin position="124"/>
        <end position="162"/>
    </location>
</feature>
<dbReference type="CDD" id="cd06849">
    <property type="entry name" value="lipoyl_domain"/>
    <property type="match status" value="1"/>
</dbReference>
<dbReference type="EMBL" id="UGQY01000003">
    <property type="protein sequence ID" value="STZ87975.1"/>
    <property type="molecule type" value="Genomic_DNA"/>
</dbReference>
<gene>
    <name evidence="12" type="primary">bkdB</name>
    <name evidence="12" type="ORF">NCTC1542_02751</name>
    <name evidence="11" type="ORF">R4485_33720</name>
    <name evidence="10" type="ORF">XA26_41160</name>
</gene>
<dbReference type="GO" id="GO:0031405">
    <property type="term" value="F:lipoic acid binding"/>
    <property type="evidence" value="ECO:0007669"/>
    <property type="project" value="TreeGrafter"/>
</dbReference>
<dbReference type="Proteomes" id="UP000255389">
    <property type="component" value="Unassembled WGS sequence"/>
</dbReference>
<dbReference type="Gene3D" id="4.10.320.10">
    <property type="entry name" value="E3-binding domain"/>
    <property type="match status" value="1"/>
</dbReference>
<dbReference type="Proteomes" id="UP000057134">
    <property type="component" value="Chromosome"/>
</dbReference>
<proteinExistence type="inferred from homology"/>
<accession>A0A0N9Y498</accession>
<dbReference type="EMBL" id="CP011269">
    <property type="protein sequence ID" value="ALI27925.1"/>
    <property type="molecule type" value="Genomic_DNA"/>
</dbReference>
<dbReference type="InterPro" id="IPR000089">
    <property type="entry name" value="Biotin_lipoyl"/>
</dbReference>
<evidence type="ECO:0000256" key="5">
    <source>
        <dbReference type="ARBA" id="ARBA00023315"/>
    </source>
</evidence>
<reference evidence="10 13" key="1">
    <citation type="journal article" date="2015" name="MBio">
        <title>Enzymatic Degradation of Phenazines Can Generate Energy and Protect Sensitive Organisms from Toxicity.</title>
        <authorList>
            <person name="Costa K.C."/>
            <person name="Bergkessel M."/>
            <person name="Saunders S."/>
            <person name="Korlach J."/>
            <person name="Newman D.K."/>
        </authorList>
    </citation>
    <scope>NUCLEOTIDE SEQUENCE [LARGE SCALE GENOMIC DNA]</scope>
    <source>
        <strain evidence="10 13">CT6</strain>
    </source>
</reference>
<dbReference type="Gene3D" id="2.40.50.100">
    <property type="match status" value="1"/>
</dbReference>
<evidence type="ECO:0000313" key="12">
    <source>
        <dbReference type="EMBL" id="STZ87975.1"/>
    </source>
</evidence>
<dbReference type="FunFam" id="3.30.559.10:FF:000007">
    <property type="entry name" value="Dihydrolipoamide acetyltransferase component of pyruvate dehydrogenase complex"/>
    <property type="match status" value="1"/>
</dbReference>
<dbReference type="GO" id="GO:0016407">
    <property type="term" value="F:acetyltransferase activity"/>
    <property type="evidence" value="ECO:0007669"/>
    <property type="project" value="TreeGrafter"/>
</dbReference>
<dbReference type="InterPro" id="IPR004167">
    <property type="entry name" value="PSBD"/>
</dbReference>
<dbReference type="Pfam" id="PF02817">
    <property type="entry name" value="E3_binding"/>
    <property type="match status" value="1"/>
</dbReference>
<dbReference type="SUPFAM" id="SSF51230">
    <property type="entry name" value="Single hybrid motif"/>
    <property type="match status" value="1"/>
</dbReference>
<keyword evidence="3 6" id="KW-0808">Transferase</keyword>
<dbReference type="InterPro" id="IPR023213">
    <property type="entry name" value="CAT-like_dom_sf"/>
</dbReference>
<evidence type="ECO:0000259" key="9">
    <source>
        <dbReference type="PROSITE" id="PS51826"/>
    </source>
</evidence>
<dbReference type="AlphaFoldDB" id="A0A0N9Y498"/>
<evidence type="ECO:0000256" key="1">
    <source>
        <dbReference type="ARBA" id="ARBA00001938"/>
    </source>
</evidence>
<dbReference type="EMBL" id="JAWLVV010000057">
    <property type="protein sequence ID" value="MDV7295122.1"/>
    <property type="molecule type" value="Genomic_DNA"/>
</dbReference>
<dbReference type="PANTHER" id="PTHR43178:SF5">
    <property type="entry name" value="LIPOAMIDE ACYLTRANSFERASE COMPONENT OF BRANCHED-CHAIN ALPHA-KETO ACID DEHYDROGENASE COMPLEX, MITOCHONDRIAL"/>
    <property type="match status" value="1"/>
</dbReference>
<dbReference type="STRING" id="1766.XA26_41160"/>
<organism evidence="10 13">
    <name type="scientific">Mycolicibacterium fortuitum</name>
    <name type="common">Mycobacterium fortuitum</name>
    <dbReference type="NCBI Taxonomy" id="1766"/>
    <lineage>
        <taxon>Bacteria</taxon>
        <taxon>Bacillati</taxon>
        <taxon>Actinomycetota</taxon>
        <taxon>Actinomycetes</taxon>
        <taxon>Mycobacteriales</taxon>
        <taxon>Mycobacteriaceae</taxon>
        <taxon>Mycolicibacterium</taxon>
    </lineage>
</organism>
<name>A0A0N9Y498_MYCFO</name>
<evidence type="ECO:0000256" key="2">
    <source>
        <dbReference type="ARBA" id="ARBA00007317"/>
    </source>
</evidence>
<evidence type="ECO:0000313" key="11">
    <source>
        <dbReference type="EMBL" id="MDV7295122.1"/>
    </source>
</evidence>
<dbReference type="PATRIC" id="fig|1766.6.peg.4092"/>
<evidence type="ECO:0000256" key="6">
    <source>
        <dbReference type="RuleBase" id="RU003423"/>
    </source>
</evidence>
<evidence type="ECO:0000259" key="8">
    <source>
        <dbReference type="PROSITE" id="PS50968"/>
    </source>
</evidence>
<comment type="cofactor">
    <cofactor evidence="1 6">
        <name>(R)-lipoate</name>
        <dbReference type="ChEBI" id="CHEBI:83088"/>
    </cofactor>
</comment>
<protein>
    <recommendedName>
        <fullName evidence="6">Dihydrolipoamide acetyltransferase component of pyruvate dehydrogenase complex</fullName>
        <ecNumber evidence="6">2.3.1.-</ecNumber>
    </recommendedName>
</protein>
<dbReference type="Gene3D" id="3.30.559.10">
    <property type="entry name" value="Chloramphenicol acetyltransferase-like domain"/>
    <property type="match status" value="1"/>
</dbReference>
<evidence type="ECO:0000313" key="13">
    <source>
        <dbReference type="Proteomes" id="UP000057134"/>
    </source>
</evidence>